<gene>
    <name evidence="1" type="ORF">F751_2711</name>
</gene>
<reference evidence="1 2" key="1">
    <citation type="journal article" date="2014" name="BMC Genomics">
        <title>Oil accumulation mechanisms of the oleaginous microalga Chlorella protothecoides revealed through its genome, transcriptomes, and proteomes.</title>
        <authorList>
            <person name="Gao C."/>
            <person name="Wang Y."/>
            <person name="Shen Y."/>
            <person name="Yan D."/>
            <person name="He X."/>
            <person name="Dai J."/>
            <person name="Wu Q."/>
        </authorList>
    </citation>
    <scope>NUCLEOTIDE SEQUENCE [LARGE SCALE GENOMIC DNA]</scope>
    <source>
        <strain evidence="1 2">0710</strain>
    </source>
</reference>
<dbReference type="OrthoDB" id="513975at2759"/>
<dbReference type="STRING" id="3075.A0A087SLY0"/>
<dbReference type="EMBL" id="KL662131">
    <property type="protein sequence ID" value="KFM26734.1"/>
    <property type="molecule type" value="Genomic_DNA"/>
</dbReference>
<protein>
    <submittedName>
        <fullName evidence="1">Uncharacterized protein</fullName>
    </submittedName>
</protein>
<evidence type="ECO:0000313" key="1">
    <source>
        <dbReference type="EMBL" id="KFM26734.1"/>
    </source>
</evidence>
<dbReference type="RefSeq" id="XP_011399675.1">
    <property type="nucleotide sequence ID" value="XM_011401373.1"/>
</dbReference>
<name>A0A087SLY0_AUXPR</name>
<dbReference type="Pfam" id="PF13424">
    <property type="entry name" value="TPR_12"/>
    <property type="match status" value="1"/>
</dbReference>
<accession>A0A087SLY0</accession>
<proteinExistence type="predicted"/>
<organism evidence="1 2">
    <name type="scientific">Auxenochlorella protothecoides</name>
    <name type="common">Green microalga</name>
    <name type="synonym">Chlorella protothecoides</name>
    <dbReference type="NCBI Taxonomy" id="3075"/>
    <lineage>
        <taxon>Eukaryota</taxon>
        <taxon>Viridiplantae</taxon>
        <taxon>Chlorophyta</taxon>
        <taxon>core chlorophytes</taxon>
        <taxon>Trebouxiophyceae</taxon>
        <taxon>Chlorellales</taxon>
        <taxon>Chlorellaceae</taxon>
        <taxon>Auxenochlorella</taxon>
    </lineage>
</organism>
<dbReference type="AlphaFoldDB" id="A0A087SLY0"/>
<keyword evidence="2" id="KW-1185">Reference proteome</keyword>
<dbReference type="GeneID" id="23614102"/>
<dbReference type="Proteomes" id="UP000028924">
    <property type="component" value="Unassembled WGS sequence"/>
</dbReference>
<sequence length="403" mass="41895">MQHAARACRGVGRLVAQSPLGGAVDLATRGLATATPADEVVDQMIAYARDHYRDNPDQVDDILKGGLAMDVSGISQQRLWLARADTAAEWSDWRQSAAHAAAAYAAPAPSDAPGATDGKSMAVYSGVAALLADGQDVEAGEALERPGVGRLAGPSHAALLAMLGTTFRACTAEDIAFFQSCSAAQPPEARAALDREVAAAQLTQAWTAGAYVPAYLDGSTVVESTARAVDTAMAAATAQGSHAALGPLSSPLRCGEALADAHLLRAQVHGLQGRWEESEESLAAALSVVEGVSAGGHPRLAFPLALLAHVYSRTARVTLAEGLYSWRYGQLLTALPRRSTEAAAWQALGLRLAEPLSAIMPMQTLLGPLDVLTQKGAQPVPGMLLSLPFRRAVPLVSCTMDPP</sequence>
<dbReference type="KEGG" id="apro:F751_2711"/>
<evidence type="ECO:0000313" key="2">
    <source>
        <dbReference type="Proteomes" id="UP000028924"/>
    </source>
</evidence>